<dbReference type="EMBL" id="CZBI01000004">
    <property type="protein sequence ID" value="CUQ22841.1"/>
    <property type="molecule type" value="Genomic_DNA"/>
</dbReference>
<dbReference type="Proteomes" id="UP000095541">
    <property type="component" value="Unassembled WGS sequence"/>
</dbReference>
<evidence type="ECO:0000313" key="2">
    <source>
        <dbReference type="Proteomes" id="UP000095541"/>
    </source>
</evidence>
<proteinExistence type="predicted"/>
<dbReference type="RefSeq" id="WP_055219859.1">
    <property type="nucleotide sequence ID" value="NZ_CZBI01000004.1"/>
</dbReference>
<protein>
    <recommendedName>
        <fullName evidence="3">Radical SAM protein</fullName>
    </recommendedName>
</protein>
<sequence length="301" mass="34833">MNIGLIDVDGHNFPNLALMKLSTYHKTQGDTVEWYSGIEHYDKVYMSKVFTFTPDDGRVIQANEVVRGGTGYNIVSKLPKEVDHVTNPDYSLYPMHKFSIEFFSRGCIRNCPFCVVRRKEGKIAPAFPMELNPAGKHIEVLDNNFFANPQWRDAVSFLNATKQPVNLHGVDVRIMNEEQASALNSMRLKGSSIHIAWDNPKDNILPNLKAMIKQVKRYKISCYVLIGYWSTPEEDYYRVTKLAELGIAPFVQCYRDYDNERIPVQYEKDFASWVNKKARFKSFDFADFSPRKGFKCSRYFN</sequence>
<dbReference type="AlphaFoldDB" id="A0A174UPP9"/>
<name>A0A174UPP9_BACT4</name>
<accession>A0A174UPP9</accession>
<organism evidence="1 2">
    <name type="scientific">Bacteroides thetaiotaomicron</name>
    <dbReference type="NCBI Taxonomy" id="818"/>
    <lineage>
        <taxon>Bacteria</taxon>
        <taxon>Pseudomonadati</taxon>
        <taxon>Bacteroidota</taxon>
        <taxon>Bacteroidia</taxon>
        <taxon>Bacteroidales</taxon>
        <taxon>Bacteroidaceae</taxon>
        <taxon>Bacteroides</taxon>
    </lineage>
</organism>
<evidence type="ECO:0008006" key="3">
    <source>
        <dbReference type="Google" id="ProtNLM"/>
    </source>
</evidence>
<reference evidence="1 2" key="1">
    <citation type="submission" date="2015-09" db="EMBL/GenBank/DDBJ databases">
        <authorList>
            <consortium name="Pathogen Informatics"/>
        </authorList>
    </citation>
    <scope>NUCLEOTIDE SEQUENCE [LARGE SCALE GENOMIC DNA]</scope>
    <source>
        <strain evidence="1 2">2789STDY5834945</strain>
    </source>
</reference>
<gene>
    <name evidence="1" type="ORF">ERS852557_03077</name>
</gene>
<evidence type="ECO:0000313" key="1">
    <source>
        <dbReference type="EMBL" id="CUQ22841.1"/>
    </source>
</evidence>